<proteinExistence type="inferred from homology"/>
<dbReference type="InterPro" id="IPR044878">
    <property type="entry name" value="UbiA_sf"/>
</dbReference>
<organism evidence="8 9">
    <name type="scientific">Phaseolus vulgaris</name>
    <name type="common">Kidney bean</name>
    <name type="synonym">French bean</name>
    <dbReference type="NCBI Taxonomy" id="3885"/>
    <lineage>
        <taxon>Eukaryota</taxon>
        <taxon>Viridiplantae</taxon>
        <taxon>Streptophyta</taxon>
        <taxon>Embryophyta</taxon>
        <taxon>Tracheophyta</taxon>
        <taxon>Spermatophyta</taxon>
        <taxon>Magnoliopsida</taxon>
        <taxon>eudicotyledons</taxon>
        <taxon>Gunneridae</taxon>
        <taxon>Pentapetalae</taxon>
        <taxon>rosids</taxon>
        <taxon>fabids</taxon>
        <taxon>Fabales</taxon>
        <taxon>Fabaceae</taxon>
        <taxon>Papilionoideae</taxon>
        <taxon>50 kb inversion clade</taxon>
        <taxon>NPAAA clade</taxon>
        <taxon>indigoferoid/millettioid clade</taxon>
        <taxon>Phaseoleae</taxon>
        <taxon>Phaseolus</taxon>
    </lineage>
</organism>
<dbReference type="eggNOG" id="ENOG502R0I3">
    <property type="taxonomic scope" value="Eukaryota"/>
</dbReference>
<dbReference type="PANTHER" id="PTHR43009">
    <property type="entry name" value="HOMOGENTISATE SOLANESYLTRANSFERASE, CHLOROPLASTIC"/>
    <property type="match status" value="1"/>
</dbReference>
<keyword evidence="9" id="KW-1185">Reference proteome</keyword>
<evidence type="ECO:0000313" key="8">
    <source>
        <dbReference type="EMBL" id="ESW17300.1"/>
    </source>
</evidence>
<dbReference type="Pfam" id="PF01040">
    <property type="entry name" value="UbiA"/>
    <property type="match status" value="1"/>
</dbReference>
<accession>V7BJS8</accession>
<dbReference type="SMR" id="V7BJS8"/>
<dbReference type="AlphaFoldDB" id="V7BJS8"/>
<dbReference type="OrthoDB" id="434972at2759"/>
<name>V7BJS8_PHAVU</name>
<dbReference type="STRING" id="3885.V7BJS8"/>
<dbReference type="GO" id="GO:0016765">
    <property type="term" value="F:transferase activity, transferring alkyl or aryl (other than methyl) groups"/>
    <property type="evidence" value="ECO:0007669"/>
    <property type="project" value="InterPro"/>
</dbReference>
<dbReference type="EMBL" id="CM002294">
    <property type="protein sequence ID" value="ESW17300.1"/>
    <property type="molecule type" value="Genomic_DNA"/>
</dbReference>
<evidence type="ECO:0000256" key="3">
    <source>
        <dbReference type="ARBA" id="ARBA00022679"/>
    </source>
</evidence>
<keyword evidence="5 7" id="KW-1133">Transmembrane helix</keyword>
<dbReference type="Gene3D" id="1.20.120.1780">
    <property type="entry name" value="UbiA prenyltransferase"/>
    <property type="match status" value="1"/>
</dbReference>
<dbReference type="Gramene" id="ESW17300">
    <property type="protein sequence ID" value="ESW17300"/>
    <property type="gene ID" value="PHAVU_007G228000g"/>
</dbReference>
<feature type="transmembrane region" description="Helical" evidence="7">
    <location>
        <begin position="229"/>
        <end position="248"/>
    </location>
</feature>
<comment type="similarity">
    <text evidence="2">Belongs to the UbiA prenyltransferase family.</text>
</comment>
<reference evidence="9" key="1">
    <citation type="journal article" date="2014" name="Nat. Genet.">
        <title>A reference genome for common bean and genome-wide analysis of dual domestications.</title>
        <authorList>
            <person name="Schmutz J."/>
            <person name="McClean P.E."/>
            <person name="Mamidi S."/>
            <person name="Wu G.A."/>
            <person name="Cannon S.B."/>
            <person name="Grimwood J."/>
            <person name="Jenkins J."/>
            <person name="Shu S."/>
            <person name="Song Q."/>
            <person name="Chavarro C."/>
            <person name="Torres-Torres M."/>
            <person name="Geffroy V."/>
            <person name="Moghaddam S.M."/>
            <person name="Gao D."/>
            <person name="Abernathy B."/>
            <person name="Barry K."/>
            <person name="Blair M."/>
            <person name="Brick M.A."/>
            <person name="Chovatia M."/>
            <person name="Gepts P."/>
            <person name="Goodstein D.M."/>
            <person name="Gonzales M."/>
            <person name="Hellsten U."/>
            <person name="Hyten D.L."/>
            <person name="Jia G."/>
            <person name="Kelly J.D."/>
            <person name="Kudrna D."/>
            <person name="Lee R."/>
            <person name="Richard M.M."/>
            <person name="Miklas P.N."/>
            <person name="Osorno J.M."/>
            <person name="Rodrigues J."/>
            <person name="Thareau V."/>
            <person name="Urrea C.A."/>
            <person name="Wang M."/>
            <person name="Yu Y."/>
            <person name="Zhang M."/>
            <person name="Wing R.A."/>
            <person name="Cregan P.B."/>
            <person name="Rokhsar D.S."/>
            <person name="Jackson S.A."/>
        </authorList>
    </citation>
    <scope>NUCLEOTIDE SEQUENCE [LARGE SCALE GENOMIC DNA]</scope>
    <source>
        <strain evidence="9">cv. G19833</strain>
    </source>
</reference>
<evidence type="ECO:0000313" key="9">
    <source>
        <dbReference type="Proteomes" id="UP000000226"/>
    </source>
</evidence>
<comment type="subcellular location">
    <subcellularLocation>
        <location evidence="1">Plastid</location>
        <location evidence="1">Chloroplast membrane</location>
        <topology evidence="1">Multi-pass membrane protein</topology>
    </subcellularLocation>
</comment>
<evidence type="ECO:0000256" key="6">
    <source>
        <dbReference type="ARBA" id="ARBA00023136"/>
    </source>
</evidence>
<dbReference type="OMA" id="RNCAIIV"/>
<evidence type="ECO:0000256" key="5">
    <source>
        <dbReference type="ARBA" id="ARBA00022989"/>
    </source>
</evidence>
<dbReference type="PANTHER" id="PTHR43009:SF6">
    <property type="entry name" value="HOMOGENTISATE PHYTYLTRANSFERASE 1, CHLOROPLASTIC"/>
    <property type="match status" value="1"/>
</dbReference>
<feature type="transmembrane region" description="Helical" evidence="7">
    <location>
        <begin position="69"/>
        <end position="90"/>
    </location>
</feature>
<feature type="transmembrane region" description="Helical" evidence="7">
    <location>
        <begin position="123"/>
        <end position="143"/>
    </location>
</feature>
<feature type="transmembrane region" description="Helical" evidence="7">
    <location>
        <begin position="96"/>
        <end position="116"/>
    </location>
</feature>
<dbReference type="GO" id="GO:0031969">
    <property type="term" value="C:chloroplast membrane"/>
    <property type="evidence" value="ECO:0007669"/>
    <property type="project" value="UniProtKB-SubCell"/>
</dbReference>
<gene>
    <name evidence="8" type="ORF">PHAVU_007G228000g</name>
</gene>
<keyword evidence="6 7" id="KW-0472">Membrane</keyword>
<feature type="transmembrane region" description="Helical" evidence="7">
    <location>
        <begin position="203"/>
        <end position="223"/>
    </location>
</feature>
<feature type="transmembrane region" description="Helical" evidence="7">
    <location>
        <begin position="27"/>
        <end position="48"/>
    </location>
</feature>
<dbReference type="InterPro" id="IPR000537">
    <property type="entry name" value="UbiA_prenyltransferase"/>
</dbReference>
<evidence type="ECO:0000256" key="1">
    <source>
        <dbReference type="ARBA" id="ARBA00004508"/>
    </source>
</evidence>
<protein>
    <submittedName>
        <fullName evidence="8">Uncharacterized protein</fullName>
    </submittedName>
</protein>
<sequence length="283" mass="31704">MFSAAISACLIAVERLSDISPLFFIGLLQALIPHLFMAVYVNGVNQVFDFEIDKINKPYLPLASGKLSFRNCAIIVASSAIMCFGLNLMIGSPALISNILLNFIFWTGYSVNAPFLRWKQYPVVSALFTFATWAIIFPITNFLHIQTFVFKRPVVFTRSLIVSLLFLAFYSTGLALAKDIPDIEGDKQHGIDSFTMRLGQKKVFWICVFLYEMAFGVAFLAGATSSSPLWIKIVTSVGSFALASVLWYQTKYVDVTNPASTRSFYSLNWKLLISAYFLLPLIR</sequence>
<dbReference type="Proteomes" id="UP000000226">
    <property type="component" value="Chromosome 7"/>
</dbReference>
<feature type="transmembrane region" description="Helical" evidence="7">
    <location>
        <begin position="155"/>
        <end position="177"/>
    </location>
</feature>
<keyword evidence="3" id="KW-0808">Transferase</keyword>
<evidence type="ECO:0000256" key="4">
    <source>
        <dbReference type="ARBA" id="ARBA00022692"/>
    </source>
</evidence>
<dbReference type="Gene3D" id="1.10.357.140">
    <property type="entry name" value="UbiA prenyltransferase"/>
    <property type="match status" value="1"/>
</dbReference>
<evidence type="ECO:0000256" key="2">
    <source>
        <dbReference type="ARBA" id="ARBA00005985"/>
    </source>
</evidence>
<evidence type="ECO:0000256" key="7">
    <source>
        <dbReference type="SAM" id="Phobius"/>
    </source>
</evidence>
<keyword evidence="4 7" id="KW-0812">Transmembrane</keyword>